<dbReference type="Gene3D" id="3.30.50.10">
    <property type="entry name" value="Erythroid Transcription Factor GATA-1, subunit A"/>
    <property type="match status" value="1"/>
</dbReference>
<evidence type="ECO:0000256" key="3">
    <source>
        <dbReference type="ARBA" id="ARBA00022833"/>
    </source>
</evidence>
<feature type="domain" description="GATA-type" evidence="10">
    <location>
        <begin position="126"/>
        <end position="162"/>
    </location>
</feature>
<sequence length="247" mass="27421">MCSSCGSYNQYCTHQQGAPSFSYWPNSTHYQNSSYSNNYNDDQDYSSAFASSPNSVDCTLSLGTPSTRFSTSESHTHYETMSSSKPTPHRNSVSSFCWDLLHPNKQQPSSKSHRHHSNGGSSGGDPLLARRCANCDTTSTPLWRNGPRGPKSLCNACGIRYKKEERRAAAASTTAAHNAGMMMVDPQWAHQYPQAATTPQKMQMQCFGAPNHEFRFMEDERGSDGGVQFLSWLAYDCPSSLVHDFTR</sequence>
<dbReference type="PROSITE" id="PS00344">
    <property type="entry name" value="GATA_ZN_FINGER_1"/>
    <property type="match status" value="1"/>
</dbReference>
<proteinExistence type="inferred from homology"/>
<dbReference type="GO" id="GO:0008270">
    <property type="term" value="F:zinc ion binding"/>
    <property type="evidence" value="ECO:0007669"/>
    <property type="project" value="UniProtKB-KW"/>
</dbReference>
<keyword evidence="6" id="KW-0804">Transcription</keyword>
<dbReference type="SMART" id="SM00401">
    <property type="entry name" value="ZnF_GATA"/>
    <property type="match status" value="1"/>
</dbReference>
<feature type="region of interest" description="Disordered" evidence="9">
    <location>
        <begin position="104"/>
        <end position="127"/>
    </location>
</feature>
<dbReference type="InterPro" id="IPR013088">
    <property type="entry name" value="Znf_NHR/GATA"/>
</dbReference>
<evidence type="ECO:0000256" key="5">
    <source>
        <dbReference type="ARBA" id="ARBA00023125"/>
    </source>
</evidence>
<dbReference type="SUPFAM" id="SSF57716">
    <property type="entry name" value="Glucocorticoid receptor-like (DNA-binding domain)"/>
    <property type="match status" value="1"/>
</dbReference>
<reference evidence="11" key="2">
    <citation type="submission" date="2020-07" db="EMBL/GenBank/DDBJ databases">
        <authorList>
            <person name="Vera ALvarez R."/>
            <person name="Arias-Moreno D.M."/>
            <person name="Jimenez-Jacinto V."/>
            <person name="Jimenez-Bremont J.F."/>
            <person name="Swaminathan K."/>
            <person name="Moose S.P."/>
            <person name="Guerrero-Gonzalez M.L."/>
            <person name="Marino-Ramirez L."/>
            <person name="Landsman D."/>
            <person name="Rodriguez-Kessler M."/>
            <person name="Delgado-Sanchez P."/>
        </authorList>
    </citation>
    <scope>NUCLEOTIDE SEQUENCE</scope>
    <source>
        <tissue evidence="11">Cladode</tissue>
    </source>
</reference>
<dbReference type="GO" id="GO:0006355">
    <property type="term" value="P:regulation of DNA-templated transcription"/>
    <property type="evidence" value="ECO:0007669"/>
    <property type="project" value="InterPro"/>
</dbReference>
<reference evidence="11" key="1">
    <citation type="journal article" date="2013" name="J. Plant Res.">
        <title>Effect of fungi and light on seed germination of three Opuntia species from semiarid lands of central Mexico.</title>
        <authorList>
            <person name="Delgado-Sanchez P."/>
            <person name="Jimenez-Bremont J.F."/>
            <person name="Guerrero-Gonzalez Mde L."/>
            <person name="Flores J."/>
        </authorList>
    </citation>
    <scope>NUCLEOTIDE SEQUENCE</scope>
    <source>
        <tissue evidence="11">Cladode</tissue>
    </source>
</reference>
<evidence type="ECO:0000256" key="6">
    <source>
        <dbReference type="ARBA" id="ARBA00023163"/>
    </source>
</evidence>
<evidence type="ECO:0000256" key="4">
    <source>
        <dbReference type="ARBA" id="ARBA00023015"/>
    </source>
</evidence>
<dbReference type="PANTHER" id="PTHR46813:SF16">
    <property type="entry name" value="GATA TRANSCRIPTION FACTOR 18"/>
    <property type="match status" value="1"/>
</dbReference>
<dbReference type="PANTHER" id="PTHR46813">
    <property type="entry name" value="GATA TRANSCRIPTION FACTOR 18"/>
    <property type="match status" value="1"/>
</dbReference>
<keyword evidence="2 8" id="KW-0863">Zinc-finger</keyword>
<dbReference type="InterPro" id="IPR000679">
    <property type="entry name" value="Znf_GATA"/>
</dbReference>
<keyword evidence="4" id="KW-0805">Transcription regulation</keyword>
<evidence type="ECO:0000256" key="7">
    <source>
        <dbReference type="ARBA" id="ARBA00024019"/>
    </source>
</evidence>
<keyword evidence="3" id="KW-0862">Zinc</keyword>
<dbReference type="PROSITE" id="PS50114">
    <property type="entry name" value="GATA_ZN_FINGER_2"/>
    <property type="match status" value="1"/>
</dbReference>
<feature type="region of interest" description="Disordered" evidence="9">
    <location>
        <begin position="69"/>
        <end position="89"/>
    </location>
</feature>
<keyword evidence="1" id="KW-0479">Metal-binding</keyword>
<accession>A0A7C9D8H3</accession>
<evidence type="ECO:0000259" key="10">
    <source>
        <dbReference type="PROSITE" id="PS50114"/>
    </source>
</evidence>
<evidence type="ECO:0000256" key="2">
    <source>
        <dbReference type="ARBA" id="ARBA00022771"/>
    </source>
</evidence>
<protein>
    <recommendedName>
        <fullName evidence="10">GATA-type domain-containing protein</fullName>
    </recommendedName>
</protein>
<evidence type="ECO:0000313" key="11">
    <source>
        <dbReference type="EMBL" id="MBA4636202.1"/>
    </source>
</evidence>
<dbReference type="EMBL" id="GISG01098915">
    <property type="protein sequence ID" value="MBA4636202.1"/>
    <property type="molecule type" value="Transcribed_RNA"/>
</dbReference>
<dbReference type="AlphaFoldDB" id="A0A7C9D8H3"/>
<organism evidence="11">
    <name type="scientific">Opuntia streptacantha</name>
    <name type="common">Prickly pear cactus</name>
    <name type="synonym">Opuntia cardona</name>
    <dbReference type="NCBI Taxonomy" id="393608"/>
    <lineage>
        <taxon>Eukaryota</taxon>
        <taxon>Viridiplantae</taxon>
        <taxon>Streptophyta</taxon>
        <taxon>Embryophyta</taxon>
        <taxon>Tracheophyta</taxon>
        <taxon>Spermatophyta</taxon>
        <taxon>Magnoliopsida</taxon>
        <taxon>eudicotyledons</taxon>
        <taxon>Gunneridae</taxon>
        <taxon>Pentapetalae</taxon>
        <taxon>Caryophyllales</taxon>
        <taxon>Cactineae</taxon>
        <taxon>Cactaceae</taxon>
        <taxon>Opuntioideae</taxon>
        <taxon>Opuntia</taxon>
    </lineage>
</organism>
<comment type="similarity">
    <text evidence="7">Belongs to the type IV zinc-finger family. Class B subfamily.</text>
</comment>
<evidence type="ECO:0000256" key="1">
    <source>
        <dbReference type="ARBA" id="ARBA00022723"/>
    </source>
</evidence>
<keyword evidence="5" id="KW-0238">DNA-binding</keyword>
<dbReference type="Pfam" id="PF00320">
    <property type="entry name" value="GATA"/>
    <property type="match status" value="1"/>
</dbReference>
<evidence type="ECO:0000256" key="8">
    <source>
        <dbReference type="PROSITE-ProRule" id="PRU00094"/>
    </source>
</evidence>
<dbReference type="GO" id="GO:0043565">
    <property type="term" value="F:sequence-specific DNA binding"/>
    <property type="evidence" value="ECO:0007669"/>
    <property type="project" value="InterPro"/>
</dbReference>
<dbReference type="CDD" id="cd00202">
    <property type="entry name" value="ZnF_GATA"/>
    <property type="match status" value="1"/>
</dbReference>
<evidence type="ECO:0000256" key="9">
    <source>
        <dbReference type="SAM" id="MobiDB-lite"/>
    </source>
</evidence>
<name>A0A7C9D8H3_OPUST</name>